<dbReference type="AlphaFoldDB" id="A0A8J8CCI1"/>
<dbReference type="Gene3D" id="3.30.300.20">
    <property type="match status" value="2"/>
</dbReference>
<evidence type="ECO:0000259" key="7">
    <source>
        <dbReference type="Pfam" id="PF26594"/>
    </source>
</evidence>
<evidence type="ECO:0000256" key="2">
    <source>
        <dbReference type="ARBA" id="ARBA00022490"/>
    </source>
</evidence>
<dbReference type="InterPro" id="IPR058582">
    <property type="entry name" value="KH_NusA_2nd"/>
</dbReference>
<comment type="function">
    <text evidence="6">Participates in transcription termination.</text>
</comment>
<dbReference type="HAMAP" id="MF_00945_A">
    <property type="entry name" value="NusA_A"/>
    <property type="match status" value="1"/>
</dbReference>
<dbReference type="InterPro" id="IPR015946">
    <property type="entry name" value="KH_dom-like_a/b"/>
</dbReference>
<comment type="similarity">
    <text evidence="6">Belongs to the NusA family.</text>
</comment>
<evidence type="ECO:0000313" key="10">
    <source>
        <dbReference type="Proteomes" id="UP000750197"/>
    </source>
</evidence>
<evidence type="ECO:0000256" key="1">
    <source>
        <dbReference type="ARBA" id="ARBA00022472"/>
    </source>
</evidence>
<reference evidence="9" key="1">
    <citation type="submission" date="2021-05" db="EMBL/GenBank/DDBJ databases">
        <title>Genomic insights into ecological role and evolution of a novel Thermoplasmata order Candidatus Sysuiplasmatales.</title>
        <authorList>
            <person name="Yuan Y."/>
        </authorList>
    </citation>
    <scope>NUCLEOTIDE SEQUENCE</scope>
    <source>
        <strain evidence="9">TUT19-bin139</strain>
        <strain evidence="8">YP2-bin.285</strain>
    </source>
</reference>
<dbReference type="GO" id="GO:0006353">
    <property type="term" value="P:DNA-templated transcription termination"/>
    <property type="evidence" value="ECO:0007669"/>
    <property type="project" value="UniProtKB-UniRule"/>
</dbReference>
<name>A0A8J8CCI1_9ARCH</name>
<dbReference type="SUPFAM" id="SSF54814">
    <property type="entry name" value="Prokaryotic type KH domain (KH-domain type II)"/>
    <property type="match status" value="2"/>
</dbReference>
<protein>
    <recommendedName>
        <fullName evidence="6">Probable transcription termination protein NusA</fullName>
    </recommendedName>
</protein>
<keyword evidence="3" id="KW-0694">RNA-binding</keyword>
<feature type="domain" description="NusA-like second KH" evidence="7">
    <location>
        <begin position="73"/>
        <end position="136"/>
    </location>
</feature>
<dbReference type="NCBIfam" id="TIGR01952">
    <property type="entry name" value="nusA_arch"/>
    <property type="match status" value="1"/>
</dbReference>
<keyword evidence="4 6" id="KW-0805">Transcription regulation</keyword>
<keyword evidence="5 6" id="KW-0804">Transcription</keyword>
<dbReference type="InterPro" id="IPR030842">
    <property type="entry name" value="TF_NusA_bacterial"/>
</dbReference>
<gene>
    <name evidence="6" type="primary">nusA</name>
    <name evidence="8" type="ORF">J9259_02160</name>
    <name evidence="9" type="ORF">KIY12_02880</name>
</gene>
<comment type="caution">
    <text evidence="9">The sequence shown here is derived from an EMBL/GenBank/DDBJ whole genome shotgun (WGS) entry which is preliminary data.</text>
</comment>
<dbReference type="InterPro" id="IPR009019">
    <property type="entry name" value="KH_sf_prok-type"/>
</dbReference>
<dbReference type="PANTHER" id="PTHR22648:SF0">
    <property type="entry name" value="TRANSCRIPTION TERMINATION_ANTITERMINATION PROTEIN NUSA"/>
    <property type="match status" value="1"/>
</dbReference>
<proteinExistence type="inferred from homology"/>
<accession>A0A8J8CCI1</accession>
<evidence type="ECO:0000256" key="6">
    <source>
        <dbReference type="HAMAP-Rule" id="MF_00945"/>
    </source>
</evidence>
<comment type="subcellular location">
    <subcellularLocation>
        <location evidence="6">Cytoplasm</location>
    </subcellularLocation>
</comment>
<dbReference type="GO" id="GO:0003723">
    <property type="term" value="F:RNA binding"/>
    <property type="evidence" value="ECO:0007669"/>
    <property type="project" value="UniProtKB-KW"/>
</dbReference>
<dbReference type="EMBL" id="JAGVSJ010000003">
    <property type="protein sequence ID" value="MBX8631315.1"/>
    <property type="molecule type" value="Genomic_DNA"/>
</dbReference>
<dbReference type="PANTHER" id="PTHR22648">
    <property type="entry name" value="TRANSCRIPTION TERMINATION FACTOR NUSA"/>
    <property type="match status" value="1"/>
</dbReference>
<evidence type="ECO:0000256" key="4">
    <source>
        <dbReference type="ARBA" id="ARBA00023015"/>
    </source>
</evidence>
<organism evidence="9 10">
    <name type="scientific">Candidatus Sysuiplasma superficiale</name>
    <dbReference type="NCBI Taxonomy" id="2823368"/>
    <lineage>
        <taxon>Archaea</taxon>
        <taxon>Methanobacteriati</taxon>
        <taxon>Thermoplasmatota</taxon>
        <taxon>Thermoplasmata</taxon>
        <taxon>Candidatus Sysuiplasmatales</taxon>
        <taxon>Candidatus Sysuiplasmataceae</taxon>
        <taxon>Candidatus Sysuiplasma</taxon>
    </lineage>
</organism>
<sequence length="138" mass="15385">MKYNSDTLRYISLFENVTHCQVKDCLETPDKLVFVVMPGQAQRAVGGKGANAIKMKQLTGKDIQIIEFSDEPVQFVKNVFHNYGVRDVVLEERGNIIHATVTVDPAVKGRAIGKDGKNLRIARDIVNRHHNIQSVSVA</sequence>
<evidence type="ECO:0000256" key="5">
    <source>
        <dbReference type="ARBA" id="ARBA00023163"/>
    </source>
</evidence>
<dbReference type="Proteomes" id="UP000750197">
    <property type="component" value="Unassembled WGS sequence"/>
</dbReference>
<keyword evidence="1 6" id="KW-0806">Transcription termination</keyword>
<keyword evidence="2 6" id="KW-0963">Cytoplasm</keyword>
<dbReference type="GO" id="GO:0005829">
    <property type="term" value="C:cytosol"/>
    <property type="evidence" value="ECO:0007669"/>
    <property type="project" value="TreeGrafter"/>
</dbReference>
<dbReference type="GO" id="GO:0031564">
    <property type="term" value="P:transcription antitermination"/>
    <property type="evidence" value="ECO:0007669"/>
    <property type="project" value="InterPro"/>
</dbReference>
<evidence type="ECO:0000256" key="3">
    <source>
        <dbReference type="ARBA" id="ARBA00022884"/>
    </source>
</evidence>
<evidence type="ECO:0000313" key="8">
    <source>
        <dbReference type="EMBL" id="MBX8631315.1"/>
    </source>
</evidence>
<dbReference type="Pfam" id="PF26594">
    <property type="entry name" value="KH_NusA_2nd"/>
    <property type="match status" value="1"/>
</dbReference>
<dbReference type="InterPro" id="IPR010212">
    <property type="entry name" value="NusA_arc"/>
</dbReference>
<dbReference type="Proteomes" id="UP000716004">
    <property type="component" value="Unassembled WGS sequence"/>
</dbReference>
<dbReference type="EMBL" id="JAHEAC010000015">
    <property type="protein sequence ID" value="MBX8643659.1"/>
    <property type="molecule type" value="Genomic_DNA"/>
</dbReference>
<evidence type="ECO:0000313" key="9">
    <source>
        <dbReference type="EMBL" id="MBX8643659.1"/>
    </source>
</evidence>